<dbReference type="Gene3D" id="3.40.630.30">
    <property type="match status" value="1"/>
</dbReference>
<keyword evidence="3" id="KW-1185">Reference proteome</keyword>
<sequence length="193" mass="22423">MQFEQFIGGRYIDLERLTDDHITGLASIALDERIWKNLPYNITNNWSFGIFIKKLQEKNLKEQQLTYVIRNKANQVICGSTGFLNIDAVNQQLEIGPTWLSPIVWGTKVNIESKYLLLAQCFERQNIMRVEFKTREANHRSQKAIEKIGGIKEGLLRCHRKNDDGTFRNTIVYSIIQPEWPLTKTLLEGLINK</sequence>
<dbReference type="InterPro" id="IPR000182">
    <property type="entry name" value="GNAT_dom"/>
</dbReference>
<dbReference type="GO" id="GO:0016747">
    <property type="term" value="F:acyltransferase activity, transferring groups other than amino-acyl groups"/>
    <property type="evidence" value="ECO:0007669"/>
    <property type="project" value="InterPro"/>
</dbReference>
<reference evidence="2 3" key="1">
    <citation type="submission" date="2019-04" db="EMBL/GenBank/DDBJ databases">
        <title>Niastella caeni sp. nov., isolated from activated sludge.</title>
        <authorList>
            <person name="Sheng M."/>
        </authorList>
    </citation>
    <scope>NUCLEOTIDE SEQUENCE [LARGE SCALE GENOMIC DNA]</scope>
    <source>
        <strain evidence="2 3">HX-2-15</strain>
    </source>
</reference>
<proteinExistence type="predicted"/>
<keyword evidence="2" id="KW-0808">Transferase</keyword>
<dbReference type="EMBL" id="STFF01000001">
    <property type="protein sequence ID" value="THU41981.1"/>
    <property type="molecule type" value="Genomic_DNA"/>
</dbReference>
<feature type="domain" description="N-acetyltransferase" evidence="1">
    <location>
        <begin position="14"/>
        <end position="149"/>
    </location>
</feature>
<accession>A0A4S8I2D4</accession>
<name>A0A4S8I2D4_9BACT</name>
<dbReference type="PANTHER" id="PTHR43610">
    <property type="entry name" value="BLL6696 PROTEIN"/>
    <property type="match status" value="1"/>
</dbReference>
<dbReference type="Proteomes" id="UP000306918">
    <property type="component" value="Unassembled WGS sequence"/>
</dbReference>
<dbReference type="RefSeq" id="WP_136576468.1">
    <property type="nucleotide sequence ID" value="NZ_STFF01000001.1"/>
</dbReference>
<dbReference type="Pfam" id="PF13302">
    <property type="entry name" value="Acetyltransf_3"/>
    <property type="match status" value="1"/>
</dbReference>
<dbReference type="OrthoDB" id="9795199at2"/>
<dbReference type="SUPFAM" id="SSF55729">
    <property type="entry name" value="Acyl-CoA N-acyltransferases (Nat)"/>
    <property type="match status" value="1"/>
</dbReference>
<gene>
    <name evidence="2" type="ORF">FAM09_07720</name>
</gene>
<evidence type="ECO:0000313" key="3">
    <source>
        <dbReference type="Proteomes" id="UP000306918"/>
    </source>
</evidence>
<dbReference type="PANTHER" id="PTHR43610:SF1">
    <property type="entry name" value="N-ACETYLTRANSFERASE DOMAIN-CONTAINING PROTEIN"/>
    <property type="match status" value="1"/>
</dbReference>
<dbReference type="AlphaFoldDB" id="A0A4S8I2D4"/>
<evidence type="ECO:0000313" key="2">
    <source>
        <dbReference type="EMBL" id="THU41981.1"/>
    </source>
</evidence>
<comment type="caution">
    <text evidence="2">The sequence shown here is derived from an EMBL/GenBank/DDBJ whole genome shotgun (WGS) entry which is preliminary data.</text>
</comment>
<evidence type="ECO:0000259" key="1">
    <source>
        <dbReference type="Pfam" id="PF13302"/>
    </source>
</evidence>
<organism evidence="2 3">
    <name type="scientific">Niastella caeni</name>
    <dbReference type="NCBI Taxonomy" id="2569763"/>
    <lineage>
        <taxon>Bacteria</taxon>
        <taxon>Pseudomonadati</taxon>
        <taxon>Bacteroidota</taxon>
        <taxon>Chitinophagia</taxon>
        <taxon>Chitinophagales</taxon>
        <taxon>Chitinophagaceae</taxon>
        <taxon>Niastella</taxon>
    </lineage>
</organism>
<protein>
    <submittedName>
        <fullName evidence="2">GNAT family N-acetyltransferase</fullName>
    </submittedName>
</protein>
<dbReference type="InterPro" id="IPR016181">
    <property type="entry name" value="Acyl_CoA_acyltransferase"/>
</dbReference>